<dbReference type="AlphaFoldDB" id="A0A1V9XDZ0"/>
<gene>
    <name evidence="1" type="ORF">BIW11_01447</name>
</gene>
<proteinExistence type="predicted"/>
<accession>A0A1V9XDZ0</accession>
<name>A0A1V9XDZ0_9ACAR</name>
<organism evidence="1 2">
    <name type="scientific">Tropilaelaps mercedesae</name>
    <dbReference type="NCBI Taxonomy" id="418985"/>
    <lineage>
        <taxon>Eukaryota</taxon>
        <taxon>Metazoa</taxon>
        <taxon>Ecdysozoa</taxon>
        <taxon>Arthropoda</taxon>
        <taxon>Chelicerata</taxon>
        <taxon>Arachnida</taxon>
        <taxon>Acari</taxon>
        <taxon>Parasitiformes</taxon>
        <taxon>Mesostigmata</taxon>
        <taxon>Gamasina</taxon>
        <taxon>Dermanyssoidea</taxon>
        <taxon>Laelapidae</taxon>
        <taxon>Tropilaelaps</taxon>
    </lineage>
</organism>
<dbReference type="InParanoid" id="A0A1V9XDZ0"/>
<protein>
    <submittedName>
        <fullName evidence="1">Uncharacterized protein</fullName>
    </submittedName>
</protein>
<reference evidence="1 2" key="1">
    <citation type="journal article" date="2017" name="Gigascience">
        <title>Draft genome of the honey bee ectoparasitic mite, Tropilaelaps mercedesae, is shaped by the parasitic life history.</title>
        <authorList>
            <person name="Dong X."/>
            <person name="Armstrong S.D."/>
            <person name="Xia D."/>
            <person name="Makepeace B.L."/>
            <person name="Darby A.C."/>
            <person name="Kadowaki T."/>
        </authorList>
    </citation>
    <scope>NUCLEOTIDE SEQUENCE [LARGE SCALE GENOMIC DNA]</scope>
    <source>
        <strain evidence="1">Wuxi-XJTLU</strain>
    </source>
</reference>
<keyword evidence="2" id="KW-1185">Reference proteome</keyword>
<dbReference type="OrthoDB" id="422637at2759"/>
<evidence type="ECO:0000313" key="2">
    <source>
        <dbReference type="Proteomes" id="UP000192247"/>
    </source>
</evidence>
<evidence type="ECO:0000313" key="1">
    <source>
        <dbReference type="EMBL" id="OQR71709.1"/>
    </source>
</evidence>
<dbReference type="Proteomes" id="UP000192247">
    <property type="component" value="Unassembled WGS sequence"/>
</dbReference>
<comment type="caution">
    <text evidence="1">The sequence shown here is derived from an EMBL/GenBank/DDBJ whole genome shotgun (WGS) entry which is preliminary data.</text>
</comment>
<sequence length="170" mass="18756">MRNCVVQQCPMDVIAQKFPPLLVLIGRIGVNRGTISIQTALQDRCHLHSASAKSRLYPGHRCRLPRQQHALHRCTTTPTTAIGRLAGCLSVIGAYALCDSSPNLTIMDAMQDQLNRWPVPGTATSKRPTANATAAAVVVRNHQDTSLAQVKRSRFDRHTSLVDRRFFAFA</sequence>
<dbReference type="EMBL" id="MNPL01013776">
    <property type="protein sequence ID" value="OQR71709.1"/>
    <property type="molecule type" value="Genomic_DNA"/>
</dbReference>